<organism evidence="2 3">
    <name type="scientific">Mortierella isabellina</name>
    <name type="common">Filamentous fungus</name>
    <name type="synonym">Umbelopsis isabellina</name>
    <dbReference type="NCBI Taxonomy" id="91625"/>
    <lineage>
        <taxon>Eukaryota</taxon>
        <taxon>Fungi</taxon>
        <taxon>Fungi incertae sedis</taxon>
        <taxon>Mucoromycota</taxon>
        <taxon>Mucoromycotina</taxon>
        <taxon>Umbelopsidomycetes</taxon>
        <taxon>Umbelopsidales</taxon>
        <taxon>Umbelopsidaceae</taxon>
        <taxon>Umbelopsis</taxon>
    </lineage>
</organism>
<dbReference type="OrthoDB" id="2120024at2759"/>
<protein>
    <submittedName>
        <fullName evidence="2">Uncharacterized protein</fullName>
    </submittedName>
</protein>
<evidence type="ECO:0000313" key="3">
    <source>
        <dbReference type="Proteomes" id="UP000654370"/>
    </source>
</evidence>
<comment type="caution">
    <text evidence="2">The sequence shown here is derived from an EMBL/GenBank/DDBJ whole genome shotgun (WGS) entry which is preliminary data.</text>
</comment>
<keyword evidence="1" id="KW-0472">Membrane</keyword>
<dbReference type="Proteomes" id="UP000654370">
    <property type="component" value="Unassembled WGS sequence"/>
</dbReference>
<accession>A0A8H7Q6C5</accession>
<evidence type="ECO:0000313" key="2">
    <source>
        <dbReference type="EMBL" id="KAG2186088.1"/>
    </source>
</evidence>
<proteinExistence type="predicted"/>
<gene>
    <name evidence="2" type="ORF">INT43_002526</name>
</gene>
<dbReference type="AlphaFoldDB" id="A0A8H7Q6C5"/>
<keyword evidence="3" id="KW-1185">Reference proteome</keyword>
<dbReference type="EMBL" id="JAEPQZ010000001">
    <property type="protein sequence ID" value="KAG2186088.1"/>
    <property type="molecule type" value="Genomic_DNA"/>
</dbReference>
<feature type="transmembrane region" description="Helical" evidence="1">
    <location>
        <begin position="39"/>
        <end position="57"/>
    </location>
</feature>
<sequence length="89" mass="10534">MLGRSLYKVTSPRLYSASGQRFYATSRKPSFWYSYGTPLFNLLLWSSTTTLAFHLLWHKLDYAEFKKAREDEIKDLEHRIKAIQDSKQV</sequence>
<reference evidence="2" key="1">
    <citation type="submission" date="2020-12" db="EMBL/GenBank/DDBJ databases">
        <title>Metabolic potential, ecology and presence of endohyphal bacteria is reflected in genomic diversity of Mucoromycotina.</title>
        <authorList>
            <person name="Muszewska A."/>
            <person name="Okrasinska A."/>
            <person name="Steczkiewicz K."/>
            <person name="Drgas O."/>
            <person name="Orlowska M."/>
            <person name="Perlinska-Lenart U."/>
            <person name="Aleksandrzak-Piekarczyk T."/>
            <person name="Szatraj K."/>
            <person name="Zielenkiewicz U."/>
            <person name="Pilsyk S."/>
            <person name="Malc E."/>
            <person name="Mieczkowski P."/>
            <person name="Kruszewska J.S."/>
            <person name="Biernat P."/>
            <person name="Pawlowska J."/>
        </authorList>
    </citation>
    <scope>NUCLEOTIDE SEQUENCE</scope>
    <source>
        <strain evidence="2">WA0000067209</strain>
    </source>
</reference>
<evidence type="ECO:0000256" key="1">
    <source>
        <dbReference type="SAM" id="Phobius"/>
    </source>
</evidence>
<keyword evidence="1" id="KW-1133">Transmembrane helix</keyword>
<name>A0A8H7Q6C5_MORIS</name>
<keyword evidence="1" id="KW-0812">Transmembrane</keyword>